<organism evidence="2 3">
    <name type="scientific">Haloechinothrix alba</name>
    <dbReference type="NCBI Taxonomy" id="664784"/>
    <lineage>
        <taxon>Bacteria</taxon>
        <taxon>Bacillati</taxon>
        <taxon>Actinomycetota</taxon>
        <taxon>Actinomycetes</taxon>
        <taxon>Pseudonocardiales</taxon>
        <taxon>Pseudonocardiaceae</taxon>
        <taxon>Haloechinothrix</taxon>
    </lineage>
</organism>
<evidence type="ECO:0000256" key="1">
    <source>
        <dbReference type="SAM" id="Phobius"/>
    </source>
</evidence>
<feature type="transmembrane region" description="Helical" evidence="1">
    <location>
        <begin position="56"/>
        <end position="86"/>
    </location>
</feature>
<name>A0A238Z0B9_9PSEU</name>
<proteinExistence type="predicted"/>
<accession>A0A238Z0B9</accession>
<dbReference type="InterPro" id="IPR000462">
    <property type="entry name" value="CDP-OH_P_trans"/>
</dbReference>
<dbReference type="OrthoDB" id="7857679at2"/>
<dbReference type="Gene3D" id="1.20.120.1760">
    <property type="match status" value="1"/>
</dbReference>
<feature type="transmembrane region" description="Helical" evidence="1">
    <location>
        <begin position="231"/>
        <end position="252"/>
    </location>
</feature>
<dbReference type="Pfam" id="PF01066">
    <property type="entry name" value="CDP-OH_P_transf"/>
    <property type="match status" value="1"/>
</dbReference>
<dbReference type="GO" id="GO:0008654">
    <property type="term" value="P:phospholipid biosynthetic process"/>
    <property type="evidence" value="ECO:0007669"/>
    <property type="project" value="InterPro"/>
</dbReference>
<keyword evidence="3" id="KW-1185">Reference proteome</keyword>
<dbReference type="AlphaFoldDB" id="A0A238Z0B9"/>
<reference evidence="3" key="1">
    <citation type="submission" date="2017-06" db="EMBL/GenBank/DDBJ databases">
        <authorList>
            <person name="Varghese N."/>
            <person name="Submissions S."/>
        </authorList>
    </citation>
    <scope>NUCLEOTIDE SEQUENCE [LARGE SCALE GENOMIC DNA]</scope>
    <source>
        <strain evidence="3">DSM 45207</strain>
    </source>
</reference>
<gene>
    <name evidence="2" type="ORF">SAMN06265360_11848</name>
</gene>
<dbReference type="EMBL" id="FZNW01000018">
    <property type="protein sequence ID" value="SNR76816.1"/>
    <property type="molecule type" value="Genomic_DNA"/>
</dbReference>
<dbReference type="GO" id="GO:0016780">
    <property type="term" value="F:phosphotransferase activity, for other substituted phosphate groups"/>
    <property type="evidence" value="ECO:0007669"/>
    <property type="project" value="InterPro"/>
</dbReference>
<protein>
    <submittedName>
        <fullName evidence="2">Phosphatidylglycerophosphate synthase</fullName>
    </submittedName>
</protein>
<keyword evidence="1" id="KW-0812">Transmembrane</keyword>
<evidence type="ECO:0000313" key="2">
    <source>
        <dbReference type="EMBL" id="SNR76816.1"/>
    </source>
</evidence>
<dbReference type="InterPro" id="IPR043130">
    <property type="entry name" value="CDP-OH_PTrfase_TM_dom"/>
</dbReference>
<keyword evidence="1" id="KW-0472">Membrane</keyword>
<dbReference type="Proteomes" id="UP000198348">
    <property type="component" value="Unassembled WGS sequence"/>
</dbReference>
<keyword evidence="1" id="KW-1133">Transmembrane helix</keyword>
<feature type="transmembrane region" description="Helical" evidence="1">
    <location>
        <begin position="194"/>
        <end position="219"/>
    </location>
</feature>
<evidence type="ECO:0000313" key="3">
    <source>
        <dbReference type="Proteomes" id="UP000198348"/>
    </source>
</evidence>
<dbReference type="GO" id="GO:0016020">
    <property type="term" value="C:membrane"/>
    <property type="evidence" value="ECO:0007669"/>
    <property type="project" value="InterPro"/>
</dbReference>
<sequence>MHSLKPSIADLRRTCHPDSVLGRASGEHWAGRLYMRNLSLYLTRALLPTPITPNGVTWLMIGSGLLAAGFLGLPYLWAAVLAFVLIQLQLLFDCSDGEIARWRGTSSPAGVYLDRIGHFSTDAALVAALGVRADGGYSSIGGWTTLGLATALLVLMIKSETELVHVARAHAGRALLADDETVMRKRGLRNLRQLVNYVPFHRLLLAIELSLLAVAAAVADAVLGSLTGTRILLVVLVPIAVIVVIGHLVSVLTSRRLR</sequence>